<feature type="non-terminal residue" evidence="1">
    <location>
        <position position="1"/>
    </location>
</feature>
<organism evidence="1">
    <name type="scientific">Tanacetum cinerariifolium</name>
    <name type="common">Dalmatian daisy</name>
    <name type="synonym">Chrysanthemum cinerariifolium</name>
    <dbReference type="NCBI Taxonomy" id="118510"/>
    <lineage>
        <taxon>Eukaryota</taxon>
        <taxon>Viridiplantae</taxon>
        <taxon>Streptophyta</taxon>
        <taxon>Embryophyta</taxon>
        <taxon>Tracheophyta</taxon>
        <taxon>Spermatophyta</taxon>
        <taxon>Magnoliopsida</taxon>
        <taxon>eudicotyledons</taxon>
        <taxon>Gunneridae</taxon>
        <taxon>Pentapetalae</taxon>
        <taxon>asterids</taxon>
        <taxon>campanulids</taxon>
        <taxon>Asterales</taxon>
        <taxon>Asteraceae</taxon>
        <taxon>Asteroideae</taxon>
        <taxon>Anthemideae</taxon>
        <taxon>Anthemidinae</taxon>
        <taxon>Tanacetum</taxon>
    </lineage>
</organism>
<dbReference type="AlphaFoldDB" id="A0A699RA58"/>
<gene>
    <name evidence="1" type="ORF">Tci_854665</name>
</gene>
<reference evidence="1" key="1">
    <citation type="journal article" date="2019" name="Sci. Rep.">
        <title>Draft genome of Tanacetum cinerariifolium, the natural source of mosquito coil.</title>
        <authorList>
            <person name="Yamashiro T."/>
            <person name="Shiraishi A."/>
            <person name="Satake H."/>
            <person name="Nakayama K."/>
        </authorList>
    </citation>
    <scope>NUCLEOTIDE SEQUENCE</scope>
</reference>
<accession>A0A699RA58</accession>
<comment type="caution">
    <text evidence="1">The sequence shown here is derived from an EMBL/GenBank/DDBJ whole genome shotgun (WGS) entry which is preliminary data.</text>
</comment>
<proteinExistence type="predicted"/>
<sequence>PPDSGAACGDGKGGGKLIMLHTTEDAASTLSLADDSRARSEKASEAIKMDMDHAQEDAVRHRIVQVGTCKAYPRIGQCKQRHDAIRHPRVKADLDALYRRQYLTFSVT</sequence>
<dbReference type="EMBL" id="BKCJ011085790">
    <property type="protein sequence ID" value="GFC82695.1"/>
    <property type="molecule type" value="Genomic_DNA"/>
</dbReference>
<evidence type="ECO:0000313" key="1">
    <source>
        <dbReference type="EMBL" id="GFC82695.1"/>
    </source>
</evidence>
<protein>
    <submittedName>
        <fullName evidence="1">Uncharacterized protein</fullName>
    </submittedName>
</protein>
<name>A0A699RA58_TANCI</name>